<reference evidence="1" key="1">
    <citation type="submission" date="2016-10" db="EMBL/GenBank/DDBJ databases">
        <title>CRISPR-Cas defence system in Roseofilum reptotaenium: evidence of a bacteriophage-cyanobacterium arms race in the coral black band disease.</title>
        <authorList>
            <person name="Buerger P."/>
            <person name="Wood-Charlson E.M."/>
            <person name="Weynberg K.D."/>
            <person name="Willis B."/>
            <person name="Van Oppen M.J."/>
        </authorList>
    </citation>
    <scope>NUCLEOTIDE SEQUENCE [LARGE SCALE GENOMIC DNA]</scope>
    <source>
        <strain evidence="1">AO1-A</strain>
    </source>
</reference>
<evidence type="ECO:0000313" key="1">
    <source>
        <dbReference type="EMBL" id="OJJ24092.1"/>
    </source>
</evidence>
<dbReference type="AlphaFoldDB" id="A0A1L9QN70"/>
<keyword evidence="2" id="KW-1185">Reference proteome</keyword>
<evidence type="ECO:0000313" key="2">
    <source>
        <dbReference type="Proteomes" id="UP000183940"/>
    </source>
</evidence>
<organism evidence="1 2">
    <name type="scientific">Roseofilum reptotaenium AO1-A</name>
    <dbReference type="NCBI Taxonomy" id="1925591"/>
    <lineage>
        <taxon>Bacteria</taxon>
        <taxon>Bacillati</taxon>
        <taxon>Cyanobacteriota</taxon>
        <taxon>Cyanophyceae</taxon>
        <taxon>Desertifilales</taxon>
        <taxon>Desertifilaceae</taxon>
        <taxon>Roseofilum</taxon>
    </lineage>
</organism>
<dbReference type="Proteomes" id="UP000183940">
    <property type="component" value="Unassembled WGS sequence"/>
</dbReference>
<proteinExistence type="predicted"/>
<dbReference type="EMBL" id="MLAW01000038">
    <property type="protein sequence ID" value="OJJ24092.1"/>
    <property type="molecule type" value="Genomic_DNA"/>
</dbReference>
<comment type="caution">
    <text evidence="1">The sequence shown here is derived from an EMBL/GenBank/DDBJ whole genome shotgun (WGS) entry which is preliminary data.</text>
</comment>
<accession>A0A1L9QN70</accession>
<sequence>MDEAKFIHRVEVTQDMEPHPRNYEEQTRMLIREFISAPNTRSFLAMRDALQLFTGQYSTMLDFIEGFELSDNVVEEVSRWRPCFIEFNTIWETLCKSGTKTFQETADLVANLQNPS</sequence>
<name>A0A1L9QN70_9CYAN</name>
<protein>
    <submittedName>
        <fullName evidence="1">Uncharacterized protein</fullName>
    </submittedName>
</protein>
<gene>
    <name evidence="1" type="ORF">BI308_18645</name>
</gene>